<evidence type="ECO:0000313" key="1">
    <source>
        <dbReference type="EMBL" id="KRZ29282.1"/>
    </source>
</evidence>
<organism evidence="1 2">
    <name type="scientific">Trichinella pseudospiralis</name>
    <name type="common">Parasitic roundworm</name>
    <dbReference type="NCBI Taxonomy" id="6337"/>
    <lineage>
        <taxon>Eukaryota</taxon>
        <taxon>Metazoa</taxon>
        <taxon>Ecdysozoa</taxon>
        <taxon>Nematoda</taxon>
        <taxon>Enoplea</taxon>
        <taxon>Dorylaimia</taxon>
        <taxon>Trichinellida</taxon>
        <taxon>Trichinellidae</taxon>
        <taxon>Trichinella</taxon>
    </lineage>
</organism>
<reference evidence="1 2" key="1">
    <citation type="submission" date="2015-01" db="EMBL/GenBank/DDBJ databases">
        <title>Evolution of Trichinella species and genotypes.</title>
        <authorList>
            <person name="Korhonen P.K."/>
            <person name="Edoardo P."/>
            <person name="Giuseppe L.R."/>
            <person name="Gasser R.B."/>
        </authorList>
    </citation>
    <scope>NUCLEOTIDE SEQUENCE [LARGE SCALE GENOMIC DNA]</scope>
    <source>
        <strain evidence="1">ISS176</strain>
    </source>
</reference>
<dbReference type="AlphaFoldDB" id="A0A0V1J2Y5"/>
<comment type="caution">
    <text evidence="1">The sequence shown here is derived from an EMBL/GenBank/DDBJ whole genome shotgun (WGS) entry which is preliminary data.</text>
</comment>
<gene>
    <name evidence="1" type="ORF">T4C_8289</name>
</gene>
<protein>
    <submittedName>
        <fullName evidence="1">Uncharacterized protein</fullName>
    </submittedName>
</protein>
<dbReference type="EMBL" id="JYDV01000142">
    <property type="protein sequence ID" value="KRZ29282.1"/>
    <property type="molecule type" value="Genomic_DNA"/>
</dbReference>
<name>A0A0V1J2Y5_TRIPS</name>
<accession>A0A0V1J2Y5</accession>
<sequence>MRYWTRSTTTCRQSCLNSEVAALKDRKLSDWIISGLPCRRSASITLADVICGTSSRCTARDPIQPGCEQAHTALGSSFAPDANEQWPRKIHPVCAKAAASLDGKAAILGRFGLTIAHRQAKQFCITFFTSVPPFSIQYRCLEIA</sequence>
<dbReference type="Proteomes" id="UP000054826">
    <property type="component" value="Unassembled WGS sequence"/>
</dbReference>
<proteinExistence type="predicted"/>
<evidence type="ECO:0000313" key="2">
    <source>
        <dbReference type="Proteomes" id="UP000054826"/>
    </source>
</evidence>